<feature type="chain" id="PRO_5038138147" evidence="1">
    <location>
        <begin position="20"/>
        <end position="129"/>
    </location>
</feature>
<dbReference type="WBParaSite" id="nRc.2.0.1.t03171-RA">
    <property type="protein sequence ID" value="nRc.2.0.1.t03171-RA"/>
    <property type="gene ID" value="nRc.2.0.1.g03171"/>
</dbReference>
<sequence>MIFILIAAVFLCHIPEYGAECDNPMSRVYMPGDDEALNICWGRKANEGCAPGPFCVKTFWNGLPACCAHSCKCSERPMPLWKTFIYQAEYNSRDKEAGPLSIELFGVRFRSSTFLNINSYKFMLGGGYN</sequence>
<dbReference type="AlphaFoldDB" id="A0A915HNT5"/>
<evidence type="ECO:0000313" key="3">
    <source>
        <dbReference type="WBParaSite" id="nRc.2.0.1.t03171-RA"/>
    </source>
</evidence>
<feature type="signal peptide" evidence="1">
    <location>
        <begin position="1"/>
        <end position="19"/>
    </location>
</feature>
<dbReference type="Proteomes" id="UP000887565">
    <property type="component" value="Unplaced"/>
</dbReference>
<reference evidence="3" key="1">
    <citation type="submission" date="2022-11" db="UniProtKB">
        <authorList>
            <consortium name="WormBaseParasite"/>
        </authorList>
    </citation>
    <scope>IDENTIFICATION</scope>
</reference>
<keyword evidence="1" id="KW-0732">Signal</keyword>
<evidence type="ECO:0000256" key="1">
    <source>
        <dbReference type="SAM" id="SignalP"/>
    </source>
</evidence>
<protein>
    <submittedName>
        <fullName evidence="3">Uncharacterized protein</fullName>
    </submittedName>
</protein>
<name>A0A915HNT5_ROMCU</name>
<proteinExistence type="predicted"/>
<evidence type="ECO:0000313" key="2">
    <source>
        <dbReference type="Proteomes" id="UP000887565"/>
    </source>
</evidence>
<accession>A0A915HNT5</accession>
<organism evidence="2 3">
    <name type="scientific">Romanomermis culicivorax</name>
    <name type="common">Nematode worm</name>
    <dbReference type="NCBI Taxonomy" id="13658"/>
    <lineage>
        <taxon>Eukaryota</taxon>
        <taxon>Metazoa</taxon>
        <taxon>Ecdysozoa</taxon>
        <taxon>Nematoda</taxon>
        <taxon>Enoplea</taxon>
        <taxon>Dorylaimia</taxon>
        <taxon>Mermithida</taxon>
        <taxon>Mermithoidea</taxon>
        <taxon>Mermithidae</taxon>
        <taxon>Romanomermis</taxon>
    </lineage>
</organism>
<keyword evidence="2" id="KW-1185">Reference proteome</keyword>